<dbReference type="Proteomes" id="UP000015101">
    <property type="component" value="Unassembled WGS sequence"/>
</dbReference>
<dbReference type="InterPro" id="IPR035979">
    <property type="entry name" value="RBD_domain_sf"/>
</dbReference>
<dbReference type="RefSeq" id="XP_009031979.1">
    <property type="nucleotide sequence ID" value="XM_009033731.1"/>
</dbReference>
<evidence type="ECO:0000313" key="4">
    <source>
        <dbReference type="EMBL" id="ESN89896.1"/>
    </source>
</evidence>
<dbReference type="PROSITE" id="PS50102">
    <property type="entry name" value="RRM"/>
    <property type="match status" value="1"/>
</dbReference>
<dbReference type="InterPro" id="IPR012677">
    <property type="entry name" value="Nucleotide-bd_a/b_plait_sf"/>
</dbReference>
<dbReference type="PANTHER" id="PTHR15592">
    <property type="entry name" value="MATRIN 3/NUCLEAR PROTEIN 220-RELATED"/>
    <property type="match status" value="1"/>
</dbReference>
<dbReference type="GeneID" id="20208830"/>
<dbReference type="EMBL" id="KB097792">
    <property type="protein sequence ID" value="ESN89896.1"/>
    <property type="molecule type" value="Genomic_DNA"/>
</dbReference>
<dbReference type="Pfam" id="PF13893">
    <property type="entry name" value="RRM_5"/>
    <property type="match status" value="1"/>
</dbReference>
<keyword evidence="1" id="KW-0694">RNA-binding</keyword>
<evidence type="ECO:0000256" key="2">
    <source>
        <dbReference type="SAM" id="MobiDB-lite"/>
    </source>
</evidence>
<dbReference type="STRING" id="6412.T1FJ31"/>
<keyword evidence="6" id="KW-1185">Reference proteome</keyword>
<dbReference type="OrthoDB" id="296632at2759"/>
<protein>
    <recommendedName>
        <fullName evidence="3">RRM domain-containing protein</fullName>
    </recommendedName>
</protein>
<reference evidence="4 6" key="2">
    <citation type="journal article" date="2013" name="Nature">
        <title>Insights into bilaterian evolution from three spiralian genomes.</title>
        <authorList>
            <person name="Simakov O."/>
            <person name="Marletaz F."/>
            <person name="Cho S.J."/>
            <person name="Edsinger-Gonzales E."/>
            <person name="Havlak P."/>
            <person name="Hellsten U."/>
            <person name="Kuo D.H."/>
            <person name="Larsson T."/>
            <person name="Lv J."/>
            <person name="Arendt D."/>
            <person name="Savage R."/>
            <person name="Osoegawa K."/>
            <person name="de Jong P."/>
            <person name="Grimwood J."/>
            <person name="Chapman J.A."/>
            <person name="Shapiro H."/>
            <person name="Aerts A."/>
            <person name="Otillar R.P."/>
            <person name="Terry A.Y."/>
            <person name="Boore J.L."/>
            <person name="Grigoriev I.V."/>
            <person name="Lindberg D.R."/>
            <person name="Seaver E.C."/>
            <person name="Weisblat D.A."/>
            <person name="Putnam N.H."/>
            <person name="Rokhsar D.S."/>
        </authorList>
    </citation>
    <scope>NUCLEOTIDE SEQUENCE</scope>
</reference>
<dbReference type="AlphaFoldDB" id="T1FJ31"/>
<dbReference type="CTD" id="20208830"/>
<organism evidence="5 6">
    <name type="scientific">Helobdella robusta</name>
    <name type="common">Californian leech</name>
    <dbReference type="NCBI Taxonomy" id="6412"/>
    <lineage>
        <taxon>Eukaryota</taxon>
        <taxon>Metazoa</taxon>
        <taxon>Spiralia</taxon>
        <taxon>Lophotrochozoa</taxon>
        <taxon>Annelida</taxon>
        <taxon>Clitellata</taxon>
        <taxon>Hirudinea</taxon>
        <taxon>Rhynchobdellida</taxon>
        <taxon>Glossiphoniidae</taxon>
        <taxon>Helobdella</taxon>
    </lineage>
</organism>
<dbReference type="FunFam" id="3.30.70.330:FF:000341">
    <property type="entry name" value="Hephaestus, isoform C"/>
    <property type="match status" value="1"/>
</dbReference>
<evidence type="ECO:0000313" key="5">
    <source>
        <dbReference type="EnsemblMetazoa" id="HelroP183013"/>
    </source>
</evidence>
<feature type="domain" description="RRM" evidence="3">
    <location>
        <begin position="119"/>
        <end position="207"/>
    </location>
</feature>
<dbReference type="EMBL" id="AMQM01008530">
    <property type="status" value="NOT_ANNOTATED_CDS"/>
    <property type="molecule type" value="Genomic_DNA"/>
</dbReference>
<sequence>MHKLCTQTVRFNHCYATTAATSATATAATTTSSTTLLSAANITATGYNSVNNNNNNNNNNNCSNNYYNIMTEVANVQQQALVNFYAERPGQIATITNNNINNNNNLIVDGNNDSLKSVLRVVIENMFYQVSLDNLKQIFSKYGTVTKIITFSKNSVYGDVLRVKIMFNKKDNALVQFVDGAQAQIALTHLDKVTLWGKVIKVALSKHSVVQMPKEGQPAHNYRTSATRVIQPAR</sequence>
<dbReference type="KEGG" id="hro:HELRODRAFT_183013"/>
<dbReference type="GO" id="GO:0005634">
    <property type="term" value="C:nucleus"/>
    <property type="evidence" value="ECO:0000318"/>
    <property type="project" value="GO_Central"/>
</dbReference>
<dbReference type="Gene3D" id="3.30.70.330">
    <property type="match status" value="2"/>
</dbReference>
<dbReference type="EnsemblMetazoa" id="HelroT183013">
    <property type="protein sequence ID" value="HelroP183013"/>
    <property type="gene ID" value="HelroG183013"/>
</dbReference>
<evidence type="ECO:0000256" key="1">
    <source>
        <dbReference type="PROSITE-ProRule" id="PRU00176"/>
    </source>
</evidence>
<reference evidence="5" key="3">
    <citation type="submission" date="2015-06" db="UniProtKB">
        <authorList>
            <consortium name="EnsemblMetazoa"/>
        </authorList>
    </citation>
    <scope>IDENTIFICATION</scope>
</reference>
<dbReference type="GO" id="GO:0043484">
    <property type="term" value="P:regulation of RNA splicing"/>
    <property type="evidence" value="ECO:0000318"/>
    <property type="project" value="GO_Central"/>
</dbReference>
<dbReference type="SUPFAM" id="SSF54928">
    <property type="entry name" value="RNA-binding domain, RBD"/>
    <property type="match status" value="1"/>
</dbReference>
<dbReference type="GO" id="GO:0003729">
    <property type="term" value="F:mRNA binding"/>
    <property type="evidence" value="ECO:0000318"/>
    <property type="project" value="GO_Central"/>
</dbReference>
<name>T1FJ31_HELRO</name>
<dbReference type="EMBL" id="AMQM01008527">
    <property type="status" value="NOT_ANNOTATED_CDS"/>
    <property type="molecule type" value="Genomic_DNA"/>
</dbReference>
<dbReference type="EMBL" id="AMQM01008528">
    <property type="status" value="NOT_ANNOTATED_CDS"/>
    <property type="molecule type" value="Genomic_DNA"/>
</dbReference>
<dbReference type="EMBL" id="AMQM01008529">
    <property type="status" value="NOT_ANNOTATED_CDS"/>
    <property type="molecule type" value="Genomic_DNA"/>
</dbReference>
<feature type="region of interest" description="Disordered" evidence="2">
    <location>
        <begin position="214"/>
        <end position="234"/>
    </location>
</feature>
<proteinExistence type="predicted"/>
<gene>
    <name evidence="5" type="primary">20208830</name>
    <name evidence="4" type="ORF">HELRODRAFT_183013</name>
</gene>
<evidence type="ECO:0000313" key="6">
    <source>
        <dbReference type="Proteomes" id="UP000015101"/>
    </source>
</evidence>
<dbReference type="SMART" id="SM00360">
    <property type="entry name" value="RRM"/>
    <property type="match status" value="1"/>
</dbReference>
<dbReference type="HOGENOM" id="CLU_1186158_0_0_1"/>
<evidence type="ECO:0000259" key="3">
    <source>
        <dbReference type="PROSITE" id="PS50102"/>
    </source>
</evidence>
<accession>T1FJ31</accession>
<dbReference type="InParanoid" id="T1FJ31"/>
<dbReference type="eggNOG" id="KOG1190">
    <property type="taxonomic scope" value="Eukaryota"/>
</dbReference>
<reference evidence="6" key="1">
    <citation type="submission" date="2012-12" db="EMBL/GenBank/DDBJ databases">
        <authorList>
            <person name="Hellsten U."/>
            <person name="Grimwood J."/>
            <person name="Chapman J.A."/>
            <person name="Shapiro H."/>
            <person name="Aerts A."/>
            <person name="Otillar R.P."/>
            <person name="Terry A.Y."/>
            <person name="Boore J.L."/>
            <person name="Simakov O."/>
            <person name="Marletaz F."/>
            <person name="Cho S.-J."/>
            <person name="Edsinger-Gonzales E."/>
            <person name="Havlak P."/>
            <person name="Kuo D.-H."/>
            <person name="Larsson T."/>
            <person name="Lv J."/>
            <person name="Arendt D."/>
            <person name="Savage R."/>
            <person name="Osoegawa K."/>
            <person name="de Jong P."/>
            <person name="Lindberg D.R."/>
            <person name="Seaver E.C."/>
            <person name="Weisblat D.A."/>
            <person name="Putnam N.H."/>
            <person name="Grigoriev I.V."/>
            <person name="Rokhsar D.S."/>
        </authorList>
    </citation>
    <scope>NUCLEOTIDE SEQUENCE</scope>
</reference>
<dbReference type="InterPro" id="IPR000504">
    <property type="entry name" value="RRM_dom"/>
</dbReference>